<feature type="coiled-coil region" evidence="7">
    <location>
        <begin position="132"/>
        <end position="166"/>
    </location>
</feature>
<feature type="region of interest" description="Disordered" evidence="8">
    <location>
        <begin position="174"/>
        <end position="198"/>
    </location>
</feature>
<reference evidence="11" key="1">
    <citation type="submission" date="2025-08" db="UniProtKB">
        <authorList>
            <consortium name="RefSeq"/>
        </authorList>
    </citation>
    <scope>IDENTIFICATION</scope>
    <source>
        <tissue evidence="11">Sperm</tissue>
    </source>
</reference>
<dbReference type="InterPro" id="IPR046347">
    <property type="entry name" value="bZIP_sf"/>
</dbReference>
<protein>
    <submittedName>
        <fullName evidence="11">Hepatic leukemia factor-like</fullName>
    </submittedName>
</protein>
<keyword evidence="10" id="KW-1185">Reference proteome</keyword>
<keyword evidence="3" id="KW-0805">Transcription regulation</keyword>
<evidence type="ECO:0000256" key="1">
    <source>
        <dbReference type="ARBA" id="ARBA00004123"/>
    </source>
</evidence>
<dbReference type="InterPro" id="IPR040223">
    <property type="entry name" value="PAR_bZIP"/>
</dbReference>
<keyword evidence="4" id="KW-0238">DNA-binding</keyword>
<keyword evidence="6" id="KW-0539">Nucleus</keyword>
<organism evidence="10 11">
    <name type="scientific">Petromyzon marinus</name>
    <name type="common">Sea lamprey</name>
    <dbReference type="NCBI Taxonomy" id="7757"/>
    <lineage>
        <taxon>Eukaryota</taxon>
        <taxon>Metazoa</taxon>
        <taxon>Chordata</taxon>
        <taxon>Craniata</taxon>
        <taxon>Vertebrata</taxon>
        <taxon>Cyclostomata</taxon>
        <taxon>Hyperoartia</taxon>
        <taxon>Petromyzontiformes</taxon>
        <taxon>Petromyzontidae</taxon>
        <taxon>Petromyzon</taxon>
    </lineage>
</organism>
<dbReference type="AlphaFoldDB" id="A0AAJ7TRA5"/>
<feature type="domain" description="BZIP" evidence="9">
    <location>
        <begin position="107"/>
        <end position="170"/>
    </location>
</feature>
<evidence type="ECO:0000256" key="2">
    <source>
        <dbReference type="ARBA" id="ARBA00009208"/>
    </source>
</evidence>
<sequence>MSVSRCKMCCDVLGNRPTSRCNLHSSATSSWCARVARESTEPSDAGPGSPDAPPDHEAEPVEQLVISSLPRQGTFDPRQCKFSDMELKPQPIVKKACKSHVPDELKDERYWARRRKNNTAAKRSRDARRLKVNQIVVRASFLEQENAALRRELAEMRLDLGRVRNLTAKYEAQGEAQGESRCLSEIAQSGGSSSSAAA</sequence>
<dbReference type="InterPro" id="IPR004827">
    <property type="entry name" value="bZIP"/>
</dbReference>
<dbReference type="PANTHER" id="PTHR11988">
    <property type="entry name" value="THYROTROPH EMBRYONIC FACTOR RELATED"/>
    <property type="match status" value="1"/>
</dbReference>
<name>A0AAJ7TRA5_PETMA</name>
<evidence type="ECO:0000256" key="5">
    <source>
        <dbReference type="ARBA" id="ARBA00023163"/>
    </source>
</evidence>
<dbReference type="SMART" id="SM00338">
    <property type="entry name" value="BRLZ"/>
    <property type="match status" value="1"/>
</dbReference>
<dbReference type="KEGG" id="pmrn:116949491"/>
<dbReference type="PROSITE" id="PS50217">
    <property type="entry name" value="BZIP"/>
    <property type="match status" value="1"/>
</dbReference>
<evidence type="ECO:0000256" key="8">
    <source>
        <dbReference type="SAM" id="MobiDB-lite"/>
    </source>
</evidence>
<evidence type="ECO:0000256" key="6">
    <source>
        <dbReference type="ARBA" id="ARBA00023242"/>
    </source>
</evidence>
<evidence type="ECO:0000313" key="10">
    <source>
        <dbReference type="Proteomes" id="UP001318040"/>
    </source>
</evidence>
<dbReference type="GO" id="GO:0000978">
    <property type="term" value="F:RNA polymerase II cis-regulatory region sequence-specific DNA binding"/>
    <property type="evidence" value="ECO:0007669"/>
    <property type="project" value="TreeGrafter"/>
</dbReference>
<evidence type="ECO:0000313" key="11">
    <source>
        <dbReference type="RefSeq" id="XP_032822761.1"/>
    </source>
</evidence>
<comment type="subcellular location">
    <subcellularLocation>
        <location evidence="1">Nucleus</location>
    </subcellularLocation>
</comment>
<dbReference type="SUPFAM" id="SSF57959">
    <property type="entry name" value="Leucine zipper domain"/>
    <property type="match status" value="1"/>
</dbReference>
<evidence type="ECO:0000259" key="9">
    <source>
        <dbReference type="PROSITE" id="PS50217"/>
    </source>
</evidence>
<dbReference type="Gene3D" id="1.20.5.170">
    <property type="match status" value="1"/>
</dbReference>
<comment type="similarity">
    <text evidence="2">Belongs to the bZIP family. PAR subfamily.</text>
</comment>
<dbReference type="RefSeq" id="XP_032822761.1">
    <property type="nucleotide sequence ID" value="XM_032966870.1"/>
</dbReference>
<proteinExistence type="inferred from homology"/>
<feature type="compositionally biased region" description="Low complexity" evidence="8">
    <location>
        <begin position="189"/>
        <end position="198"/>
    </location>
</feature>
<dbReference type="CDD" id="cd14695">
    <property type="entry name" value="bZIP_HLF"/>
    <property type="match status" value="1"/>
</dbReference>
<dbReference type="FunFam" id="1.20.5.170:FF:000007">
    <property type="entry name" value="hepatic leukemia factor isoform X2"/>
    <property type="match status" value="1"/>
</dbReference>
<keyword evidence="7" id="KW-0175">Coiled coil</keyword>
<accession>A0AAJ7TRA5</accession>
<dbReference type="PANTHER" id="PTHR11988:SF27">
    <property type="entry name" value="GH27708P"/>
    <property type="match status" value="1"/>
</dbReference>
<feature type="region of interest" description="Disordered" evidence="8">
    <location>
        <begin position="35"/>
        <end position="58"/>
    </location>
</feature>
<dbReference type="GO" id="GO:0005634">
    <property type="term" value="C:nucleus"/>
    <property type="evidence" value="ECO:0007669"/>
    <property type="project" value="UniProtKB-SubCell"/>
</dbReference>
<dbReference type="Pfam" id="PF07716">
    <property type="entry name" value="bZIP_2"/>
    <property type="match status" value="1"/>
</dbReference>
<gene>
    <name evidence="11" type="primary">LOC116949491</name>
</gene>
<dbReference type="GO" id="GO:0000981">
    <property type="term" value="F:DNA-binding transcription factor activity, RNA polymerase II-specific"/>
    <property type="evidence" value="ECO:0007669"/>
    <property type="project" value="TreeGrafter"/>
</dbReference>
<keyword evidence="5" id="KW-0804">Transcription</keyword>
<evidence type="ECO:0000256" key="4">
    <source>
        <dbReference type="ARBA" id="ARBA00023125"/>
    </source>
</evidence>
<evidence type="ECO:0000256" key="3">
    <source>
        <dbReference type="ARBA" id="ARBA00023015"/>
    </source>
</evidence>
<dbReference type="Proteomes" id="UP001318040">
    <property type="component" value="Chromosome 37"/>
</dbReference>
<evidence type="ECO:0000256" key="7">
    <source>
        <dbReference type="SAM" id="Coils"/>
    </source>
</evidence>